<keyword evidence="1" id="KW-0808">Transferase</keyword>
<dbReference type="GO" id="GO:0016740">
    <property type="term" value="F:transferase activity"/>
    <property type="evidence" value="ECO:0007669"/>
    <property type="project" value="UniProtKB-KW"/>
</dbReference>
<reference evidence="1" key="1">
    <citation type="journal article" date="2020" name="mSystems">
        <title>Genome- and Community-Level Interaction Insights into Carbon Utilization and Element Cycling Functions of Hydrothermarchaeota in Hydrothermal Sediment.</title>
        <authorList>
            <person name="Zhou Z."/>
            <person name="Liu Y."/>
            <person name="Xu W."/>
            <person name="Pan J."/>
            <person name="Luo Z.H."/>
            <person name="Li M."/>
        </authorList>
    </citation>
    <scope>NUCLEOTIDE SEQUENCE [LARGE SCALE GENOMIC DNA]</scope>
    <source>
        <strain evidence="1">SpSt-381</strain>
    </source>
</reference>
<evidence type="ECO:0000313" key="1">
    <source>
        <dbReference type="EMBL" id="HGZ43134.1"/>
    </source>
</evidence>
<dbReference type="EMBL" id="DSQF01000012">
    <property type="protein sequence ID" value="HGZ43134.1"/>
    <property type="molecule type" value="Genomic_DNA"/>
</dbReference>
<dbReference type="SUPFAM" id="SSF55729">
    <property type="entry name" value="Acyl-CoA N-acyltransferases (Nat)"/>
    <property type="match status" value="1"/>
</dbReference>
<proteinExistence type="predicted"/>
<accession>A0A832I1S4</accession>
<protein>
    <submittedName>
        <fullName evidence="1">Peptidoglycan bridge formation glycyltransferase FemA/FemB family protein</fullName>
    </submittedName>
</protein>
<dbReference type="InterPro" id="IPR016181">
    <property type="entry name" value="Acyl_CoA_acyltransferase"/>
</dbReference>
<dbReference type="AlphaFoldDB" id="A0A832I1S4"/>
<comment type="caution">
    <text evidence="1">The sequence shown here is derived from an EMBL/GenBank/DDBJ whole genome shotgun (WGS) entry which is preliminary data.</text>
</comment>
<gene>
    <name evidence="1" type="ORF">ENR23_06865</name>
</gene>
<sequence length="354" mass="38792">MSMRVWRTGEPLDPAFADAWEGTLARAPWGHFALRLDWLLWCHDHGQPGLAVLLEPPGVTGLIAARRERGLWVSGLPWRWQVAVPCEEREPPGLLAPAEARALFRALCEAARGERVRAHLPVAPPPGVPGYPAGKTLLHRIDVDDATLLAVMDKTKRAAVRKALREGWTVEEAGTLDQFREFAEVQRETSRRHGISALDAPHDVPAPGERWREWELPWMWLLVARREERVGSGYGFALGAGRVLESRAAGSTSAALRAGAFVLLAYEGARRARERGYRWLNWGGDTFFKRDVSGRLGVRVDLHAWLGGSGARVVANHAEALARSARVAAARAVRALRGASPDAPANVRTRGGGS</sequence>
<organism evidence="1">
    <name type="scientific">Eiseniibacteriota bacterium</name>
    <dbReference type="NCBI Taxonomy" id="2212470"/>
    <lineage>
        <taxon>Bacteria</taxon>
        <taxon>Candidatus Eiseniibacteriota</taxon>
    </lineage>
</organism>
<name>A0A832I1S4_UNCEI</name>
<dbReference type="Gene3D" id="3.40.630.30">
    <property type="match status" value="1"/>
</dbReference>